<accession>A0A238K650</accession>
<proteinExistence type="inferred from homology"/>
<dbReference type="Proteomes" id="UP000220836">
    <property type="component" value="Unassembled WGS sequence"/>
</dbReference>
<dbReference type="AlphaFoldDB" id="A0A238K650"/>
<dbReference type="Gene3D" id="3.30.2180.10">
    <property type="entry name" value="ATP12-like"/>
    <property type="match status" value="1"/>
</dbReference>
<evidence type="ECO:0000313" key="4">
    <source>
        <dbReference type="EMBL" id="SMX37914.1"/>
    </source>
</evidence>
<protein>
    <submittedName>
        <fullName evidence="4">ATP12 chaperone protein</fullName>
    </submittedName>
</protein>
<dbReference type="InterPro" id="IPR042272">
    <property type="entry name" value="ATP12_ATP_synth-F1-assembly_N"/>
</dbReference>
<evidence type="ECO:0000256" key="3">
    <source>
        <dbReference type="ARBA" id="ARBA00023186"/>
    </source>
</evidence>
<dbReference type="RefSeq" id="WP_097803739.1">
    <property type="nucleotide sequence ID" value="NZ_FXYH01000003.1"/>
</dbReference>
<keyword evidence="2" id="KW-0809">Transit peptide</keyword>
<reference evidence="4 5" key="1">
    <citation type="submission" date="2017-05" db="EMBL/GenBank/DDBJ databases">
        <authorList>
            <person name="Song R."/>
            <person name="Chenine A.L."/>
            <person name="Ruprecht R.M."/>
        </authorList>
    </citation>
    <scope>NUCLEOTIDE SEQUENCE [LARGE SCALE GENOMIC DNA]</scope>
    <source>
        <strain evidence="4 5">CECT 8663</strain>
    </source>
</reference>
<dbReference type="SUPFAM" id="SSF160909">
    <property type="entry name" value="ATP12-like"/>
    <property type="match status" value="1"/>
</dbReference>
<dbReference type="InterPro" id="IPR023335">
    <property type="entry name" value="ATP12_ortho_dom_sf"/>
</dbReference>
<dbReference type="EMBL" id="FXYH01000003">
    <property type="protein sequence ID" value="SMX37914.1"/>
    <property type="molecule type" value="Genomic_DNA"/>
</dbReference>
<dbReference type="OrthoDB" id="9797825at2"/>
<keyword evidence="5" id="KW-1185">Reference proteome</keyword>
<dbReference type="InterPro" id="IPR011419">
    <property type="entry name" value="ATP12_ATP_synth-F1-assembly"/>
</dbReference>
<dbReference type="GO" id="GO:0043461">
    <property type="term" value="P:proton-transporting ATP synthase complex assembly"/>
    <property type="evidence" value="ECO:0007669"/>
    <property type="project" value="InterPro"/>
</dbReference>
<keyword evidence="3" id="KW-0143">Chaperone</keyword>
<dbReference type="PANTHER" id="PTHR21013:SF10">
    <property type="entry name" value="ATP SYNTHASE MITOCHONDRIAL F1 COMPLEX ASSEMBLY FACTOR 2"/>
    <property type="match status" value="1"/>
</dbReference>
<dbReference type="Gene3D" id="1.10.3580.10">
    <property type="entry name" value="ATP12 ATPase"/>
    <property type="match status" value="1"/>
</dbReference>
<name>A0A238K650_9RHOB</name>
<organism evidence="4 5">
    <name type="scientific">Pelagimonas varians</name>
    <dbReference type="NCBI Taxonomy" id="696760"/>
    <lineage>
        <taxon>Bacteria</taxon>
        <taxon>Pseudomonadati</taxon>
        <taxon>Pseudomonadota</taxon>
        <taxon>Alphaproteobacteria</taxon>
        <taxon>Rhodobacterales</taxon>
        <taxon>Roseobacteraceae</taxon>
        <taxon>Pelagimonas</taxon>
    </lineage>
</organism>
<dbReference type="Pfam" id="PF07542">
    <property type="entry name" value="ATP12"/>
    <property type="match status" value="1"/>
</dbReference>
<comment type="similarity">
    <text evidence="1">Belongs to the ATP12 family.</text>
</comment>
<sequence length="238" mass="26477">MSEWTPKRFWKAADVVEVSGGFAVTLDGRNVKTPAKTALVVPTRELAQAIAEEWQAQEDKVDPATMPFTRMSNSALDKVATQFAEVAEMLAAYGDADLLCYRAESPATLVERQNERWNPFLDWATQNLGVRLETRSGLMHAAQDPAALAVLTTKVHQLTPFQLAAFHDLVSLTGSLILGFAATYPEFDIETLWDLSRLDENWQEEQWGPDDEATALANRKKGDLVFAARFYQLATKVA</sequence>
<gene>
    <name evidence="4" type="ORF">PEV8663_01243</name>
</gene>
<evidence type="ECO:0000313" key="5">
    <source>
        <dbReference type="Proteomes" id="UP000220836"/>
    </source>
</evidence>
<dbReference type="PANTHER" id="PTHR21013">
    <property type="entry name" value="ATP SYNTHASE MITOCHONDRIAL F1 COMPLEX ASSEMBLY FACTOR 2/ATP12 PROTEIN, MITOCHONDRIAL PRECURSOR"/>
    <property type="match status" value="1"/>
</dbReference>
<evidence type="ECO:0000256" key="2">
    <source>
        <dbReference type="ARBA" id="ARBA00022946"/>
    </source>
</evidence>
<evidence type="ECO:0000256" key="1">
    <source>
        <dbReference type="ARBA" id="ARBA00008231"/>
    </source>
</evidence>